<dbReference type="Gene3D" id="3.80.20.20">
    <property type="entry name" value="Receptor L-domain"/>
    <property type="match status" value="3"/>
</dbReference>
<keyword evidence="3" id="KW-0964">Secreted</keyword>
<dbReference type="PANTHER" id="PTHR31018">
    <property type="entry name" value="SPORULATION-SPECIFIC PROTEIN-RELATED"/>
    <property type="match status" value="1"/>
</dbReference>
<evidence type="ECO:0000313" key="7">
    <source>
        <dbReference type="Proteomes" id="UP000283387"/>
    </source>
</evidence>
<evidence type="ECO:0000256" key="5">
    <source>
        <dbReference type="ARBA" id="ARBA00023180"/>
    </source>
</evidence>
<dbReference type="SUPFAM" id="SSF52058">
    <property type="entry name" value="L domain-like"/>
    <property type="match status" value="2"/>
</dbReference>
<accession>A0A419W5B0</accession>
<name>A0A419W5B0_9BACT</name>
<comment type="caution">
    <text evidence="6">The sequence shown here is derived from an EMBL/GenBank/DDBJ whole genome shotgun (WGS) entry which is preliminary data.</text>
</comment>
<dbReference type="OrthoDB" id="1037816at2"/>
<dbReference type="InterPro" id="IPR051648">
    <property type="entry name" value="CWI-Assembly_Regulator"/>
</dbReference>
<dbReference type="InterPro" id="IPR026444">
    <property type="entry name" value="Secre_tail"/>
</dbReference>
<dbReference type="InterPro" id="IPR036941">
    <property type="entry name" value="Rcpt_L-dom_sf"/>
</dbReference>
<evidence type="ECO:0000313" key="6">
    <source>
        <dbReference type="EMBL" id="RKD90661.1"/>
    </source>
</evidence>
<dbReference type="Proteomes" id="UP000283387">
    <property type="component" value="Unassembled WGS sequence"/>
</dbReference>
<dbReference type="GO" id="GO:0030313">
    <property type="term" value="C:cell envelope"/>
    <property type="evidence" value="ECO:0007669"/>
    <property type="project" value="UniProtKB-SubCell"/>
</dbReference>
<dbReference type="RefSeq" id="WP_120272049.1">
    <property type="nucleotide sequence ID" value="NZ_RAPN01000001.1"/>
</dbReference>
<dbReference type="NCBIfam" id="TIGR04183">
    <property type="entry name" value="Por_Secre_tail"/>
    <property type="match status" value="1"/>
</dbReference>
<proteinExistence type="predicted"/>
<reference evidence="6 7" key="1">
    <citation type="submission" date="2018-09" db="EMBL/GenBank/DDBJ databases">
        <title>Genomic Encyclopedia of Archaeal and Bacterial Type Strains, Phase II (KMG-II): from individual species to whole genera.</title>
        <authorList>
            <person name="Goeker M."/>
        </authorList>
    </citation>
    <scope>NUCLEOTIDE SEQUENCE [LARGE SCALE GENOMIC DNA]</scope>
    <source>
        <strain evidence="6 7">DSM 27148</strain>
    </source>
</reference>
<sequence length="800" mass="88089">MKKATFYKAFCLLVLTILTSQSLRSQVYYRSLTLSSQAQVDTLSPFDVGSLIISGDDIDDLTPLNFLTSVRNLRISQNKALTSLSGLNNLHTVEENLVITENASLTRLTGLSNLTFIKDDLTIKGNPSLESLSGLDHIVDIGGSFTISDNDGLTNLSGLNNITSIGEYLIISDNNALRRLSGLEKLKSIKGQLNIANNVILRRLSGLDNLRSIGRTTGIITGGHQHYYTWKAIDITNNDALYDLTGLNNLVTVNGTINISNNDALTNLSALSSLTMVSNNLEITQNYSLNNFCGIYPLFSNDGLKGRHFTNNRNALNPTTREIIENGACIPEPTEYVFELITIGEHLYIFTNDTLPSLSELNSPSNLRKYLKSNPIKALLKLNNITEIQEFLDDTALPDLSKLNNLNALLKFLANTSLTSISKLDSLYPLKNYLAKTSPQLLLEQNNLSALRDFLTDNSLSSLTKFDSLTFIGGNLYFLNDAILNKLFAYETPNSIGDFALISSQNSLANTSQLDKLQSITGHFYILTVDEAAKVNKLINLPCWYHLGSPDVFKYSSDISIRRAMPVTAVQPGSIESISIYQNGGTGILRLGVYDDASGVPGKLLTLTPTVTTNHKAGWQTVNLDSTVSISAGQTVWLAFHIGNGASIRYAWRGPARTCNINYPSLYFPTDFGRSTAINISYSIHCCYSPTNVLKKSSQVASEVLLPEYTSAEHSGLNVYPNPFNEKVKFDFTLEKDANVVLEIYNMVGQKIATLVNDRVEAGVRNTIEYLPETDISGIYVYKLDIDGKIQTGKLVRNKE</sequence>
<organism evidence="6 7">
    <name type="scientific">Mangrovibacterium diazotrophicum</name>
    <dbReference type="NCBI Taxonomy" id="1261403"/>
    <lineage>
        <taxon>Bacteria</taxon>
        <taxon>Pseudomonadati</taxon>
        <taxon>Bacteroidota</taxon>
        <taxon>Bacteroidia</taxon>
        <taxon>Marinilabiliales</taxon>
        <taxon>Prolixibacteraceae</taxon>
        <taxon>Mangrovibacterium</taxon>
    </lineage>
</organism>
<dbReference type="AlphaFoldDB" id="A0A419W5B0"/>
<gene>
    <name evidence="6" type="ORF">BC643_1002</name>
</gene>
<comment type="subcellular location">
    <subcellularLocation>
        <location evidence="1">Secreted</location>
        <location evidence="1">Cell wall</location>
    </subcellularLocation>
</comment>
<evidence type="ECO:0000256" key="4">
    <source>
        <dbReference type="ARBA" id="ARBA00022729"/>
    </source>
</evidence>
<evidence type="ECO:0000256" key="1">
    <source>
        <dbReference type="ARBA" id="ARBA00004191"/>
    </source>
</evidence>
<keyword evidence="7" id="KW-1185">Reference proteome</keyword>
<dbReference type="EMBL" id="RAPN01000001">
    <property type="protein sequence ID" value="RKD90661.1"/>
    <property type="molecule type" value="Genomic_DNA"/>
</dbReference>
<keyword evidence="5" id="KW-0325">Glycoprotein</keyword>
<keyword evidence="2" id="KW-0134">Cell wall</keyword>
<dbReference type="PANTHER" id="PTHR31018:SF3">
    <property type="entry name" value="RECEPTOR PROTEIN-TYROSINE KINASE"/>
    <property type="match status" value="1"/>
</dbReference>
<keyword evidence="4" id="KW-0732">Signal</keyword>
<evidence type="ECO:0000256" key="3">
    <source>
        <dbReference type="ARBA" id="ARBA00022525"/>
    </source>
</evidence>
<protein>
    <submittedName>
        <fullName evidence="6">Putative secreted protein (Por secretion system target)</fullName>
    </submittedName>
</protein>
<evidence type="ECO:0000256" key="2">
    <source>
        <dbReference type="ARBA" id="ARBA00022512"/>
    </source>
</evidence>